<keyword evidence="4" id="KW-1185">Reference proteome</keyword>
<feature type="region of interest" description="Disordered" evidence="1">
    <location>
        <begin position="88"/>
        <end position="113"/>
    </location>
</feature>
<protein>
    <submittedName>
        <fullName evidence="3">Uncharacterized protein</fullName>
    </submittedName>
</protein>
<evidence type="ECO:0000256" key="1">
    <source>
        <dbReference type="SAM" id="MobiDB-lite"/>
    </source>
</evidence>
<dbReference type="KEGG" id="bbes:BESB_085630"/>
<accession>A0A2A9M879</accession>
<evidence type="ECO:0000313" key="4">
    <source>
        <dbReference type="Proteomes" id="UP000224006"/>
    </source>
</evidence>
<dbReference type="GeneID" id="40313489"/>
<dbReference type="RefSeq" id="XP_029217373.1">
    <property type="nucleotide sequence ID" value="XM_029366913.1"/>
</dbReference>
<organism evidence="3 4">
    <name type="scientific">Besnoitia besnoiti</name>
    <name type="common">Apicomplexan protozoan</name>
    <dbReference type="NCBI Taxonomy" id="94643"/>
    <lineage>
        <taxon>Eukaryota</taxon>
        <taxon>Sar</taxon>
        <taxon>Alveolata</taxon>
        <taxon>Apicomplexa</taxon>
        <taxon>Conoidasida</taxon>
        <taxon>Coccidia</taxon>
        <taxon>Eucoccidiorida</taxon>
        <taxon>Eimeriorina</taxon>
        <taxon>Sarcocystidae</taxon>
        <taxon>Besnoitia</taxon>
    </lineage>
</organism>
<reference evidence="3 4" key="1">
    <citation type="submission" date="2017-09" db="EMBL/GenBank/DDBJ databases">
        <title>Genome sequencing of Besnoitia besnoiti strain Bb-Ger1.</title>
        <authorList>
            <person name="Schares G."/>
            <person name="Venepally P."/>
            <person name="Lorenzi H.A."/>
        </authorList>
    </citation>
    <scope>NUCLEOTIDE SEQUENCE [LARGE SCALE GENOMIC DNA]</scope>
    <source>
        <strain evidence="3 4">Bb-Ger1</strain>
    </source>
</reference>
<feature type="transmembrane region" description="Helical" evidence="2">
    <location>
        <begin position="12"/>
        <end position="42"/>
    </location>
</feature>
<dbReference type="AlphaFoldDB" id="A0A2A9M879"/>
<feature type="transmembrane region" description="Helical" evidence="2">
    <location>
        <begin position="54"/>
        <end position="77"/>
    </location>
</feature>
<gene>
    <name evidence="3" type="ORF">BESB_085630</name>
</gene>
<evidence type="ECO:0000256" key="2">
    <source>
        <dbReference type="SAM" id="Phobius"/>
    </source>
</evidence>
<keyword evidence="2" id="KW-1133">Transmembrane helix</keyword>
<name>A0A2A9M879_BESBE</name>
<dbReference type="Proteomes" id="UP000224006">
    <property type="component" value="Chromosome VIII"/>
</dbReference>
<proteinExistence type="predicted"/>
<feature type="compositionally biased region" description="Polar residues" evidence="1">
    <location>
        <begin position="101"/>
        <end position="113"/>
    </location>
</feature>
<dbReference type="EMBL" id="NWUJ01000009">
    <property type="protein sequence ID" value="PFH33364.1"/>
    <property type="molecule type" value="Genomic_DNA"/>
</dbReference>
<keyword evidence="2" id="KW-0812">Transmembrane</keyword>
<dbReference type="VEuPathDB" id="ToxoDB:BESB_085630"/>
<sequence length="113" mass="12188">MKNPENARVLKKFALFAVLVAALPISTVLFLPGFVVGILQILQPESSKDWLEDTAKLCGAIVSVVLVNVVMLLYAALAYQEEKADWETVTRAQASRPGPEQKSSAASGTKKSN</sequence>
<evidence type="ECO:0000313" key="3">
    <source>
        <dbReference type="EMBL" id="PFH33364.1"/>
    </source>
</evidence>
<comment type="caution">
    <text evidence="3">The sequence shown here is derived from an EMBL/GenBank/DDBJ whole genome shotgun (WGS) entry which is preliminary data.</text>
</comment>
<keyword evidence="2" id="KW-0472">Membrane</keyword>